<organism evidence="3 4">
    <name type="scientific">Legionella impletisoli</name>
    <dbReference type="NCBI Taxonomy" id="343510"/>
    <lineage>
        <taxon>Bacteria</taxon>
        <taxon>Pseudomonadati</taxon>
        <taxon>Pseudomonadota</taxon>
        <taxon>Gammaproteobacteria</taxon>
        <taxon>Legionellales</taxon>
        <taxon>Legionellaceae</taxon>
        <taxon>Legionella</taxon>
    </lineage>
</organism>
<keyword evidence="2" id="KW-0472">Membrane</keyword>
<evidence type="ECO:0000313" key="4">
    <source>
        <dbReference type="Proteomes" id="UP000630149"/>
    </source>
</evidence>
<keyword evidence="4" id="KW-1185">Reference proteome</keyword>
<reference evidence="3" key="1">
    <citation type="journal article" date="2014" name="Int. J. Syst. Evol. Microbiol.">
        <title>Complete genome sequence of Corynebacterium casei LMG S-19264T (=DSM 44701T), isolated from a smear-ripened cheese.</title>
        <authorList>
            <consortium name="US DOE Joint Genome Institute (JGI-PGF)"/>
            <person name="Walter F."/>
            <person name="Albersmeier A."/>
            <person name="Kalinowski J."/>
            <person name="Ruckert C."/>
        </authorList>
    </citation>
    <scope>NUCLEOTIDE SEQUENCE</scope>
    <source>
        <strain evidence="3">JCM 13919</strain>
    </source>
</reference>
<feature type="transmembrane region" description="Helical" evidence="2">
    <location>
        <begin position="382"/>
        <end position="412"/>
    </location>
</feature>
<dbReference type="EMBL" id="BMOB01000001">
    <property type="protein sequence ID" value="GGI78593.1"/>
    <property type="molecule type" value="Genomic_DNA"/>
</dbReference>
<keyword evidence="1" id="KW-0175">Coiled coil</keyword>
<proteinExistence type="predicted"/>
<dbReference type="AlphaFoldDB" id="A0A917JQI9"/>
<name>A0A917JQI9_9GAMM</name>
<gene>
    <name evidence="3" type="ORF">GCM10007966_04070</name>
</gene>
<accession>A0A917JQI9</accession>
<keyword evidence="2" id="KW-0812">Transmembrane</keyword>
<feature type="coiled-coil region" evidence="1">
    <location>
        <begin position="107"/>
        <end position="134"/>
    </location>
</feature>
<comment type="caution">
    <text evidence="3">The sequence shown here is derived from an EMBL/GenBank/DDBJ whole genome shotgun (WGS) entry which is preliminary data.</text>
</comment>
<keyword evidence="2" id="KW-1133">Transmembrane helix</keyword>
<dbReference type="OrthoDB" id="5653303at2"/>
<reference evidence="3" key="2">
    <citation type="submission" date="2020-09" db="EMBL/GenBank/DDBJ databases">
        <authorList>
            <person name="Sun Q."/>
            <person name="Ohkuma M."/>
        </authorList>
    </citation>
    <scope>NUCLEOTIDE SEQUENCE</scope>
    <source>
        <strain evidence="3">JCM 13919</strain>
    </source>
</reference>
<sequence length="457" mass="52179">MKDTYYITYCVMDTEAGANPLGHASLIFSKQSGEKSPIEVVNCFGHYSLTSSTTNPLIRVGKKLAGFNIDLQDGHGVLRQELMRYLDENGLKGLSFTVSEDVFQNTIAYCERSMAEEQNAIEELDAELDELGMKKNAYTRYILEKEKAKRENRLPRLKKFHVTMDFTKTGPDSSHSYTCKDRALDILTENGVISSEERALLASSRAKQAFPRYSRFALPPIRLASTGDLLTHRSDRTHKLYCYTEWGKNRLYWATPMGIYTPEHSTSQDFNSIADIHVILKQLLNRVRQMETMITNKIDELEKQPKHKHRQELLIFRDQLRRLRKISVEFSNAYENSDPDSLQSKRLKAETILNVASLCLTPEKVNYSFAFRVIESAYLCHMLLGFLLLAATLALLPVAPWAAVASAGALVYSARSMHGFYKEEVKFAEMKSDYNQYMQSKASHLSHEEHELLSPAR</sequence>
<evidence type="ECO:0000313" key="3">
    <source>
        <dbReference type="EMBL" id="GGI78593.1"/>
    </source>
</evidence>
<dbReference type="RefSeq" id="WP_131775633.1">
    <property type="nucleotide sequence ID" value="NZ_BMOB01000001.1"/>
</dbReference>
<evidence type="ECO:0000256" key="1">
    <source>
        <dbReference type="SAM" id="Coils"/>
    </source>
</evidence>
<dbReference type="Proteomes" id="UP000630149">
    <property type="component" value="Unassembled WGS sequence"/>
</dbReference>
<evidence type="ECO:0000256" key="2">
    <source>
        <dbReference type="SAM" id="Phobius"/>
    </source>
</evidence>
<protein>
    <submittedName>
        <fullName evidence="3">Uncharacterized protein</fullName>
    </submittedName>
</protein>